<dbReference type="HAMAP" id="MF_00203">
    <property type="entry name" value="UvrC"/>
    <property type="match status" value="1"/>
</dbReference>
<keyword evidence="13" id="KW-1185">Reference proteome</keyword>
<evidence type="ECO:0000256" key="5">
    <source>
        <dbReference type="ARBA" id="ARBA00023204"/>
    </source>
</evidence>
<evidence type="ECO:0000259" key="10">
    <source>
        <dbReference type="PROSITE" id="PS50164"/>
    </source>
</evidence>
<evidence type="ECO:0000256" key="7">
    <source>
        <dbReference type="HAMAP-Rule" id="MF_00203"/>
    </source>
</evidence>
<keyword evidence="2 7" id="KW-0227">DNA damage</keyword>
<feature type="coiled-coil region" evidence="8">
    <location>
        <begin position="206"/>
        <end position="245"/>
    </location>
</feature>
<dbReference type="GO" id="GO:0009380">
    <property type="term" value="C:excinuclease repair complex"/>
    <property type="evidence" value="ECO:0007669"/>
    <property type="project" value="InterPro"/>
</dbReference>
<dbReference type="GO" id="GO:0009381">
    <property type="term" value="F:excinuclease ABC activity"/>
    <property type="evidence" value="ECO:0007669"/>
    <property type="project" value="UniProtKB-UniRule"/>
</dbReference>
<dbReference type="Pfam" id="PF22920">
    <property type="entry name" value="UvrC_RNaseH"/>
    <property type="match status" value="1"/>
</dbReference>
<dbReference type="FunFam" id="1.10.150.20:FF:000005">
    <property type="entry name" value="UvrABC system protein C"/>
    <property type="match status" value="1"/>
</dbReference>
<dbReference type="GO" id="GO:0006289">
    <property type="term" value="P:nucleotide-excision repair"/>
    <property type="evidence" value="ECO:0007669"/>
    <property type="project" value="UniProtKB-UniRule"/>
</dbReference>
<dbReference type="AlphaFoldDB" id="A0A5D3WLI4"/>
<dbReference type="NCBIfam" id="NF001824">
    <property type="entry name" value="PRK00558.1-5"/>
    <property type="match status" value="1"/>
</dbReference>
<dbReference type="InterPro" id="IPR010994">
    <property type="entry name" value="RuvA_2-like"/>
</dbReference>
<evidence type="ECO:0000256" key="3">
    <source>
        <dbReference type="ARBA" id="ARBA00022769"/>
    </source>
</evidence>
<evidence type="ECO:0000256" key="2">
    <source>
        <dbReference type="ARBA" id="ARBA00022763"/>
    </source>
</evidence>
<keyword evidence="1 7" id="KW-0963">Cytoplasm</keyword>
<gene>
    <name evidence="7" type="primary">uvrC</name>
    <name evidence="12" type="ORF">EDC39_104118</name>
</gene>
<dbReference type="Pfam" id="PF02151">
    <property type="entry name" value="UVR"/>
    <property type="match status" value="1"/>
</dbReference>
<comment type="caution">
    <text evidence="12">The sequence shown here is derived from an EMBL/GenBank/DDBJ whole genome shotgun (WGS) entry which is preliminary data.</text>
</comment>
<keyword evidence="8" id="KW-0175">Coiled coil</keyword>
<name>A0A5D3WLI4_9BACT</name>
<dbReference type="InterPro" id="IPR004791">
    <property type="entry name" value="UvrC"/>
</dbReference>
<dbReference type="InterPro" id="IPR001943">
    <property type="entry name" value="UVR_dom"/>
</dbReference>
<dbReference type="InterPro" id="IPR050066">
    <property type="entry name" value="UvrABC_protein_C"/>
</dbReference>
<feature type="domain" description="UvrC family homology region profile" evidence="11">
    <location>
        <begin position="254"/>
        <end position="475"/>
    </location>
</feature>
<dbReference type="SUPFAM" id="SSF46600">
    <property type="entry name" value="C-terminal UvrC-binding domain of UvrB"/>
    <property type="match status" value="1"/>
</dbReference>
<dbReference type="Gene3D" id="4.10.860.10">
    <property type="entry name" value="UVR domain"/>
    <property type="match status" value="1"/>
</dbReference>
<dbReference type="PROSITE" id="PS50151">
    <property type="entry name" value="UVR"/>
    <property type="match status" value="1"/>
</dbReference>
<dbReference type="PROSITE" id="PS50165">
    <property type="entry name" value="UVRC"/>
    <property type="match status" value="1"/>
</dbReference>
<feature type="domain" description="GIY-YIG" evidence="10">
    <location>
        <begin position="14"/>
        <end position="93"/>
    </location>
</feature>
<dbReference type="GO" id="GO:0009432">
    <property type="term" value="P:SOS response"/>
    <property type="evidence" value="ECO:0007669"/>
    <property type="project" value="UniProtKB-UniRule"/>
</dbReference>
<keyword evidence="3 7" id="KW-0228">DNA excision</keyword>
<dbReference type="Gene3D" id="1.10.150.20">
    <property type="entry name" value="5' to 3' exonuclease, C-terminal subdomain"/>
    <property type="match status" value="1"/>
</dbReference>
<dbReference type="RefSeq" id="WP_148895458.1">
    <property type="nucleotide sequence ID" value="NZ_VNIB01000004.1"/>
</dbReference>
<reference evidence="12 13" key="1">
    <citation type="submission" date="2019-07" db="EMBL/GenBank/DDBJ databases">
        <title>Genomic Encyclopedia of Type Strains, Phase IV (KMG-IV): sequencing the most valuable type-strain genomes for metagenomic binning, comparative biology and taxonomic classification.</title>
        <authorList>
            <person name="Goeker M."/>
        </authorList>
    </citation>
    <scope>NUCLEOTIDE SEQUENCE [LARGE SCALE GENOMIC DNA]</scope>
    <source>
        <strain evidence="12 13">SS015</strain>
    </source>
</reference>
<dbReference type="InterPro" id="IPR047296">
    <property type="entry name" value="GIY-YIG_UvrC_Cho"/>
</dbReference>
<comment type="function">
    <text evidence="7">The UvrABC repair system catalyzes the recognition and processing of DNA lesions. UvrC both incises the 5' and 3' sides of the lesion. The N-terminal half is responsible for the 3' incision and the C-terminal half is responsible for the 5' incision.</text>
</comment>
<dbReference type="PROSITE" id="PS50164">
    <property type="entry name" value="GIY_YIG"/>
    <property type="match status" value="1"/>
</dbReference>
<dbReference type="InterPro" id="IPR038476">
    <property type="entry name" value="UvrC_RNase_H_dom_sf"/>
</dbReference>
<dbReference type="Gene3D" id="3.40.1440.10">
    <property type="entry name" value="GIY-YIG endonuclease"/>
    <property type="match status" value="1"/>
</dbReference>
<accession>A0A5D3WLI4</accession>
<evidence type="ECO:0000313" key="12">
    <source>
        <dbReference type="EMBL" id="TYO98994.1"/>
    </source>
</evidence>
<dbReference type="NCBIfam" id="TIGR00194">
    <property type="entry name" value="uvrC"/>
    <property type="match status" value="1"/>
</dbReference>
<evidence type="ECO:0000256" key="1">
    <source>
        <dbReference type="ARBA" id="ARBA00022490"/>
    </source>
</evidence>
<dbReference type="CDD" id="cd10434">
    <property type="entry name" value="GIY-YIG_UvrC_Cho"/>
    <property type="match status" value="1"/>
</dbReference>
<dbReference type="GO" id="GO:0003677">
    <property type="term" value="F:DNA binding"/>
    <property type="evidence" value="ECO:0007669"/>
    <property type="project" value="UniProtKB-UniRule"/>
</dbReference>
<dbReference type="EMBL" id="VNIB01000004">
    <property type="protein sequence ID" value="TYO98994.1"/>
    <property type="molecule type" value="Genomic_DNA"/>
</dbReference>
<dbReference type="PANTHER" id="PTHR30562:SF1">
    <property type="entry name" value="UVRABC SYSTEM PROTEIN C"/>
    <property type="match status" value="1"/>
</dbReference>
<dbReference type="FunFam" id="3.40.1440.10:FF:000001">
    <property type="entry name" value="UvrABC system protein C"/>
    <property type="match status" value="1"/>
</dbReference>
<evidence type="ECO:0000256" key="4">
    <source>
        <dbReference type="ARBA" id="ARBA00022881"/>
    </source>
</evidence>
<dbReference type="InterPro" id="IPR001162">
    <property type="entry name" value="UvrC_RNase_H_dom"/>
</dbReference>
<dbReference type="Gene3D" id="3.30.420.340">
    <property type="entry name" value="UvrC, RNAse H endonuclease domain"/>
    <property type="match status" value="1"/>
</dbReference>
<protein>
    <recommendedName>
        <fullName evidence="7">UvrABC system protein C</fullName>
        <shortName evidence="7">Protein UvrC</shortName>
    </recommendedName>
    <alternativeName>
        <fullName evidence="7">Excinuclease ABC subunit C</fullName>
    </alternativeName>
</protein>
<dbReference type="Pfam" id="PF14520">
    <property type="entry name" value="HHH_5"/>
    <property type="match status" value="1"/>
</dbReference>
<keyword evidence="5 7" id="KW-0234">DNA repair</keyword>
<dbReference type="SUPFAM" id="SSF82771">
    <property type="entry name" value="GIY-YIG endonuclease"/>
    <property type="match status" value="1"/>
</dbReference>
<dbReference type="GO" id="GO:0005737">
    <property type="term" value="C:cytoplasm"/>
    <property type="evidence" value="ECO:0007669"/>
    <property type="project" value="UniProtKB-SubCell"/>
</dbReference>
<evidence type="ECO:0000259" key="9">
    <source>
        <dbReference type="PROSITE" id="PS50151"/>
    </source>
</evidence>
<dbReference type="Pfam" id="PF01541">
    <property type="entry name" value="GIY-YIG"/>
    <property type="match status" value="1"/>
</dbReference>
<dbReference type="Pfam" id="PF08459">
    <property type="entry name" value="UvrC_RNaseH_dom"/>
    <property type="match status" value="1"/>
</dbReference>
<evidence type="ECO:0000259" key="11">
    <source>
        <dbReference type="PROSITE" id="PS50165"/>
    </source>
</evidence>
<comment type="subunit">
    <text evidence="7">Interacts with UvrB in an incision complex.</text>
</comment>
<dbReference type="PANTHER" id="PTHR30562">
    <property type="entry name" value="UVRC/OXIDOREDUCTASE"/>
    <property type="match status" value="1"/>
</dbReference>
<comment type="similarity">
    <text evidence="7">Belongs to the UvrC family.</text>
</comment>
<sequence length="611" mass="70398">MSEPFTFRADRYPNAPGVYLMKDGEGTILYIGKANNLRNRLRSYFSTAGDGRYHIRFLVDRVRDIDTIVTDTGKEALILENTLIKRHRPRYNINLRDDKTYVSLRIDLREEFPTLEITRRIRRDGARYFGPYASAGAVRQTLKQIYRIFPLRHSPLERCRQRGRPCLYYQIGQCSAPCHGLISPADYRRLVEGALALLDGRGAEIVADLSRQMQQASAEMRFEDAAKLRDRIRAIETTIERQKVAGNRDIDQDVFGLYRDGGQIDLVVLFYRHGQLISQRGFTLDWQLDSEELLASFLRQFYNRELLIPDQILLPFLPEDCETLRDWLQERKGRRVEIAAPQRGERAALVAMAERNAEERAKNRADRRAADQRLLAQTQQQLHLKRLPRRIECFDISTFQGAETVGSMAVIVDGEPARALYRRYRIRSVSGTDDFGSLREVLSRRLQRGLREDDLPDLLLIDGGRGQLSGVVDVLDELGLRQRIDVLGIAKSRVVANARGKAVERSEERFFLPGRKNPVTLRQGSPVLFLLQRLRDEAHRFAIDYHRKLRRKHTLRSSLENIPGVGPTRRKLLLKHFGSLKGIRSATLEELRAVPGLPRNLAETVFRHFHD</sequence>
<dbReference type="SMART" id="SM00465">
    <property type="entry name" value="GIYc"/>
    <property type="match status" value="1"/>
</dbReference>
<proteinExistence type="inferred from homology"/>
<dbReference type="InterPro" id="IPR000305">
    <property type="entry name" value="GIY-YIG_endonuc"/>
</dbReference>
<keyword evidence="6 7" id="KW-0742">SOS response</keyword>
<dbReference type="SUPFAM" id="SSF47781">
    <property type="entry name" value="RuvA domain 2-like"/>
    <property type="match status" value="1"/>
</dbReference>
<evidence type="ECO:0000256" key="8">
    <source>
        <dbReference type="SAM" id="Coils"/>
    </source>
</evidence>
<organism evidence="12 13">
    <name type="scientific">Geothermobacter ehrlichii</name>
    <dbReference type="NCBI Taxonomy" id="213224"/>
    <lineage>
        <taxon>Bacteria</taxon>
        <taxon>Pseudomonadati</taxon>
        <taxon>Thermodesulfobacteriota</taxon>
        <taxon>Desulfuromonadia</taxon>
        <taxon>Desulfuromonadales</taxon>
        <taxon>Geothermobacteraceae</taxon>
        <taxon>Geothermobacter</taxon>
    </lineage>
</organism>
<dbReference type="OrthoDB" id="9804933at2"/>
<feature type="domain" description="UVR" evidence="9">
    <location>
        <begin position="203"/>
        <end position="238"/>
    </location>
</feature>
<dbReference type="InterPro" id="IPR035901">
    <property type="entry name" value="GIY-YIG_endonuc_sf"/>
</dbReference>
<dbReference type="InterPro" id="IPR036876">
    <property type="entry name" value="UVR_dom_sf"/>
</dbReference>
<dbReference type="Proteomes" id="UP000324159">
    <property type="component" value="Unassembled WGS sequence"/>
</dbReference>
<evidence type="ECO:0000256" key="6">
    <source>
        <dbReference type="ARBA" id="ARBA00023236"/>
    </source>
</evidence>
<comment type="subcellular location">
    <subcellularLocation>
        <location evidence="7">Cytoplasm</location>
    </subcellularLocation>
</comment>
<evidence type="ECO:0000313" key="13">
    <source>
        <dbReference type="Proteomes" id="UP000324159"/>
    </source>
</evidence>
<keyword evidence="4 7" id="KW-0267">Excision nuclease</keyword>